<dbReference type="AlphaFoldDB" id="A0A2T1NGW0"/>
<feature type="transmembrane region" description="Helical" evidence="1">
    <location>
        <begin position="112"/>
        <end position="132"/>
    </location>
</feature>
<keyword evidence="1" id="KW-1133">Transmembrane helix</keyword>
<feature type="transmembrane region" description="Helical" evidence="1">
    <location>
        <begin position="208"/>
        <end position="228"/>
    </location>
</feature>
<evidence type="ECO:0000313" key="3">
    <source>
        <dbReference type="EMBL" id="PSG92107.1"/>
    </source>
</evidence>
<accession>A0A2T1NGW0</accession>
<keyword evidence="3" id="KW-0378">Hydrolase</keyword>
<dbReference type="PANTHER" id="PTHR39430">
    <property type="entry name" value="MEMBRANE-ASSOCIATED PROTEASE-RELATED"/>
    <property type="match status" value="1"/>
</dbReference>
<feature type="domain" description="CAAX prenyl protease 2/Lysostaphin resistance protein A-like" evidence="2">
    <location>
        <begin position="151"/>
        <end position="246"/>
    </location>
</feature>
<sequence>MDYIKQAFYAKHDVWRYIVGLLIILVAWQFVGAIPLMIALVLAVVKQGGNLNNTPTDIAGLVDLLGQNSFLVLMLISFLIGLISLFLVVKFIHNQSFTSLTTARAKVDWKRVFFSFFFWGIISSAMVVLDYQLTPEDYVWNFDLQKFLVLAVIGIVLLPFQTSFEEYLFRGYLMQGIGVIARNRWLPLVITSVIFGVMHIANPEVEKLGYVIMVYYIGTGFFLGIITLMDEGMELALGFHAANNLFTALLVTADWTALQTDSILKDISEPGEMALGEIFVPVFIVFPILLFIFSKMYKWNNWNDRLFGKVEAPELDITTDIGNDTNV</sequence>
<dbReference type="GO" id="GO:0004175">
    <property type="term" value="F:endopeptidase activity"/>
    <property type="evidence" value="ECO:0007669"/>
    <property type="project" value="UniProtKB-ARBA"/>
</dbReference>
<dbReference type="Proteomes" id="UP000238430">
    <property type="component" value="Unassembled WGS sequence"/>
</dbReference>
<reference evidence="3 4" key="1">
    <citation type="submission" date="2018-03" db="EMBL/GenBank/DDBJ databases">
        <title>Mesoflavibacter sp. HG37 and Mesoflavibacter sp. HG96 sp.nov., two marine bacteria isolated from seawater of Western Pacific Ocean.</title>
        <authorList>
            <person name="Cheng H."/>
            <person name="Wu Y.-H."/>
            <person name="Guo L.-L."/>
            <person name="Xu X.-W."/>
        </authorList>
    </citation>
    <scope>NUCLEOTIDE SEQUENCE [LARGE SCALE GENOMIC DNA]</scope>
    <source>
        <strain evidence="3 4">KCTC 42117</strain>
    </source>
</reference>
<feature type="transmembrane region" description="Helical" evidence="1">
    <location>
        <begin position="185"/>
        <end position="202"/>
    </location>
</feature>
<evidence type="ECO:0000313" key="4">
    <source>
        <dbReference type="Proteomes" id="UP000238430"/>
    </source>
</evidence>
<dbReference type="InterPro" id="IPR003675">
    <property type="entry name" value="Rce1/LyrA-like_dom"/>
</dbReference>
<dbReference type="PANTHER" id="PTHR39430:SF1">
    <property type="entry name" value="PROTEASE"/>
    <property type="match status" value="1"/>
</dbReference>
<dbReference type="GO" id="GO:0006508">
    <property type="term" value="P:proteolysis"/>
    <property type="evidence" value="ECO:0007669"/>
    <property type="project" value="UniProtKB-KW"/>
</dbReference>
<organism evidence="3 4">
    <name type="scientific">Mesoflavibacter zeaxanthinifaciens subsp. sabulilitoris</name>
    <dbReference type="NCBI Taxonomy" id="1520893"/>
    <lineage>
        <taxon>Bacteria</taxon>
        <taxon>Pseudomonadati</taxon>
        <taxon>Bacteroidota</taxon>
        <taxon>Flavobacteriia</taxon>
        <taxon>Flavobacteriales</taxon>
        <taxon>Flavobacteriaceae</taxon>
        <taxon>Mesoflavibacter</taxon>
    </lineage>
</organism>
<dbReference type="GO" id="GO:0008237">
    <property type="term" value="F:metallopeptidase activity"/>
    <property type="evidence" value="ECO:0007669"/>
    <property type="project" value="UniProtKB-KW"/>
</dbReference>
<feature type="transmembrane region" description="Helical" evidence="1">
    <location>
        <begin position="21"/>
        <end position="45"/>
    </location>
</feature>
<keyword evidence="3" id="KW-0482">Metalloprotease</keyword>
<keyword evidence="3" id="KW-0645">Protease</keyword>
<proteinExistence type="predicted"/>
<feature type="transmembrane region" description="Helical" evidence="1">
    <location>
        <begin position="70"/>
        <end position="92"/>
    </location>
</feature>
<name>A0A2T1NGW0_9FLAO</name>
<dbReference type="GO" id="GO:0080120">
    <property type="term" value="P:CAAX-box protein maturation"/>
    <property type="evidence" value="ECO:0007669"/>
    <property type="project" value="UniProtKB-ARBA"/>
</dbReference>
<dbReference type="OrthoDB" id="2806188at2"/>
<keyword evidence="1" id="KW-0472">Membrane</keyword>
<feature type="transmembrane region" description="Helical" evidence="1">
    <location>
        <begin position="278"/>
        <end position="297"/>
    </location>
</feature>
<keyword evidence="1" id="KW-0812">Transmembrane</keyword>
<dbReference type="RefSeq" id="WP_106678026.1">
    <property type="nucleotide sequence ID" value="NZ_JACHWV010000001.1"/>
</dbReference>
<dbReference type="Pfam" id="PF02517">
    <property type="entry name" value="Rce1-like"/>
    <property type="match status" value="1"/>
</dbReference>
<evidence type="ECO:0000256" key="1">
    <source>
        <dbReference type="SAM" id="Phobius"/>
    </source>
</evidence>
<dbReference type="EMBL" id="PXOT01000020">
    <property type="protein sequence ID" value="PSG92107.1"/>
    <property type="molecule type" value="Genomic_DNA"/>
</dbReference>
<feature type="transmembrane region" description="Helical" evidence="1">
    <location>
        <begin position="144"/>
        <end position="164"/>
    </location>
</feature>
<gene>
    <name evidence="3" type="ORF">C7H61_05880</name>
</gene>
<feature type="transmembrane region" description="Helical" evidence="1">
    <location>
        <begin position="235"/>
        <end position="258"/>
    </location>
</feature>
<evidence type="ECO:0000259" key="2">
    <source>
        <dbReference type="Pfam" id="PF02517"/>
    </source>
</evidence>
<keyword evidence="4" id="KW-1185">Reference proteome</keyword>
<comment type="caution">
    <text evidence="3">The sequence shown here is derived from an EMBL/GenBank/DDBJ whole genome shotgun (WGS) entry which is preliminary data.</text>
</comment>
<protein>
    <submittedName>
        <fullName evidence="3">CPBP family intramembrane metalloprotease domain-containing protein</fullName>
    </submittedName>
</protein>